<dbReference type="EMBL" id="CP054705">
    <property type="protein sequence ID" value="QQK75985.1"/>
    <property type="molecule type" value="Genomic_DNA"/>
</dbReference>
<dbReference type="Proteomes" id="UP000595823">
    <property type="component" value="Chromosome"/>
</dbReference>
<evidence type="ECO:0000313" key="3">
    <source>
        <dbReference type="Proteomes" id="UP000595823"/>
    </source>
</evidence>
<keyword evidence="1" id="KW-1133">Transmembrane helix</keyword>
<dbReference type="AlphaFoldDB" id="A0A7T6Z2Z6"/>
<keyword evidence="3" id="KW-1185">Reference proteome</keyword>
<organism evidence="2 3">
    <name type="scientific">Salicibibacter cibarius</name>
    <dbReference type="NCBI Taxonomy" id="2743000"/>
    <lineage>
        <taxon>Bacteria</taxon>
        <taxon>Bacillati</taxon>
        <taxon>Bacillota</taxon>
        <taxon>Bacilli</taxon>
        <taxon>Bacillales</taxon>
        <taxon>Bacillaceae</taxon>
        <taxon>Salicibibacter</taxon>
    </lineage>
</organism>
<evidence type="ECO:0000256" key="1">
    <source>
        <dbReference type="SAM" id="Phobius"/>
    </source>
</evidence>
<feature type="transmembrane region" description="Helical" evidence="1">
    <location>
        <begin position="7"/>
        <end position="29"/>
    </location>
</feature>
<sequence>MRWNMDYIIFILGAACFGAGFFLLLIFLYLKKKLVLPFVFMGLGVILCFIGLVIADPLTHEVSRPYLNGLRDR</sequence>
<accession>A0A7T6Z2Z6</accession>
<evidence type="ECO:0000313" key="2">
    <source>
        <dbReference type="EMBL" id="QQK75985.1"/>
    </source>
</evidence>
<feature type="transmembrane region" description="Helical" evidence="1">
    <location>
        <begin position="35"/>
        <end position="55"/>
    </location>
</feature>
<protein>
    <submittedName>
        <fullName evidence="2">Uncharacterized protein</fullName>
    </submittedName>
</protein>
<keyword evidence="1" id="KW-0812">Transmembrane</keyword>
<keyword evidence="1" id="KW-0472">Membrane</keyword>
<name>A0A7T6Z2Z6_9BACI</name>
<dbReference type="KEGG" id="scia:HUG15_10740"/>
<gene>
    <name evidence="2" type="ORF">HUG15_10740</name>
</gene>
<proteinExistence type="predicted"/>
<reference evidence="2 3" key="1">
    <citation type="submission" date="2020-06" db="EMBL/GenBank/DDBJ databases">
        <title>Genomic analysis of Salicibibacter sp. NKC5-3.</title>
        <authorList>
            <person name="Oh Y.J."/>
        </authorList>
    </citation>
    <scope>NUCLEOTIDE SEQUENCE [LARGE SCALE GENOMIC DNA]</scope>
    <source>
        <strain evidence="2 3">NKC5-3</strain>
    </source>
</reference>